<sequence length="323" mass="35959">MRYSDFLAGEGIKGYFHDPFHIMPTPVKDGILPTEAIELDEGQRHEIPLDKLPGEVAARLSDRLDAVAIMRVEGRYALDVQASADFFNALPVADFDWSISDVCAYRDTRLHLIDAVVQRHVPGALSETFSGTKIGYRQIILVHTSVSYAQIIERLDVGNGLHVVNDSARLRREIETLLQTHDATELTATGELDIGQQQEFARQYIGSLLDSLADASWNNGMSNADGDWTEPYMTDSNRRRVIALAKDFYAAHRGDITTNDGAHCVEVAQGLAFRHSFEGEPLIGRTLNEATIFRRIAVVADVHFPAYRIAGDGEVQIMERSYV</sequence>
<accession>A0ABN2UNQ2</accession>
<reference evidence="1 2" key="1">
    <citation type="journal article" date="2019" name="Int. J. Syst. Evol. Microbiol.">
        <title>The Global Catalogue of Microorganisms (GCM) 10K type strain sequencing project: providing services to taxonomists for standard genome sequencing and annotation.</title>
        <authorList>
            <consortium name="The Broad Institute Genomics Platform"/>
            <consortium name="The Broad Institute Genome Sequencing Center for Infectious Disease"/>
            <person name="Wu L."/>
            <person name="Ma J."/>
        </authorList>
    </citation>
    <scope>NUCLEOTIDE SEQUENCE [LARGE SCALE GENOMIC DNA]</scope>
    <source>
        <strain evidence="1 2">JCM 13595</strain>
    </source>
</reference>
<organism evidence="1 2">
    <name type="scientific">Yaniella flava</name>
    <dbReference type="NCBI Taxonomy" id="287930"/>
    <lineage>
        <taxon>Bacteria</taxon>
        <taxon>Bacillati</taxon>
        <taxon>Actinomycetota</taxon>
        <taxon>Actinomycetes</taxon>
        <taxon>Micrococcales</taxon>
        <taxon>Micrococcaceae</taxon>
        <taxon>Yaniella</taxon>
    </lineage>
</organism>
<comment type="caution">
    <text evidence="1">The sequence shown here is derived from an EMBL/GenBank/DDBJ whole genome shotgun (WGS) entry which is preliminary data.</text>
</comment>
<gene>
    <name evidence="1" type="ORF">GCM10009720_21310</name>
</gene>
<keyword evidence="2" id="KW-1185">Reference proteome</keyword>
<dbReference type="EMBL" id="BAAAMN010000046">
    <property type="protein sequence ID" value="GAA2040623.1"/>
    <property type="molecule type" value="Genomic_DNA"/>
</dbReference>
<evidence type="ECO:0000313" key="1">
    <source>
        <dbReference type="EMBL" id="GAA2040623.1"/>
    </source>
</evidence>
<dbReference type="RefSeq" id="WP_343958441.1">
    <property type="nucleotide sequence ID" value="NZ_BAAAMN010000046.1"/>
</dbReference>
<evidence type="ECO:0000313" key="2">
    <source>
        <dbReference type="Proteomes" id="UP001501461"/>
    </source>
</evidence>
<protein>
    <submittedName>
        <fullName evidence="1">Uncharacterized protein</fullName>
    </submittedName>
</protein>
<proteinExistence type="predicted"/>
<name>A0ABN2UNQ2_9MICC</name>
<dbReference type="Proteomes" id="UP001501461">
    <property type="component" value="Unassembled WGS sequence"/>
</dbReference>